<comment type="caution">
    <text evidence="4">The sequence shown here is derived from an EMBL/GenBank/DDBJ whole genome shotgun (WGS) entry which is preliminary data.</text>
</comment>
<name>A0A480AYR4_9BURK</name>
<sequence length="1180" mass="116397">MPTARPSPRRHPARLRPLCALLAAIGLAQPAAAATFSFTGGSSSRWADAANWAEGSVPVGAADTALVLDAASRATSFHDIAGGLVLNRLTLGANAASPALSGEALQFQGADALLQMQTTSGHATVDNALQLGSHLTVQGGGRSATQLFLRGDISGAAGLHLASGFTVLSGNNSFSGATVVAAGGVLGVAGGGLAGTSGIRVASGGELQIVTSNVVTTLGKPIALAGTLSSSARMVTTPFGAVAGAAVSGPVTLEGNADVLVLGATGTGVNRSQFIVNGSIDRAGHTLRLATAGLNNSLQVNAIGGAGGLLLQPRGGSISVGAVSGDGDLLASGAGGSVTLASLSGNGALTVNFDAGSFGQMVVTGALAGQRDIDVRAGMLVLGTVVPLAFTGQITLRGEGTLSLGRERYLGSASPTLQFIGGGRLQLNDNGFDVSRHITTTGGTAALALGGGSHLVSGTISGDGGFAVSGGLITLSGENSFAGGLSVFNGSISPAGTLNTTVVRFSQDSNLGQAGGAVRLQGSLSLPDGYALTRPVELLGNAAGITGRGDHVLAGSFTGSGRLNLGGPARYRLTGNASHSGGVALAGESNGTPAVLVIDSDARLGAPGGVLNIGRSSGLFVLPGTLEAAGHLVIDASRSTSFRNMTVDTAGFDVVFNQAIDGLGMTKAGAGTWTLNTANTNSSGDNRVQVLQGTLALGVDQALGTRSQVQVADAAVLQLGGRALAVTSLDTAAGGVVDLGAGGRLQPLFGTLDGRLQGHGSLLVGRAGFVAGSIGLHNANSFTGSVVVAHGSRLLVGHAQALGDPANTLQLDNGTLATRRSLDAPLVISDATRLQIGPGGAGFHAEGQSIVIQQALTGSAPLRFEGGSLPTRLGGDGGTVDVLLANRHNSFVGDTVLGDPQRFGAAVLGITADGSLGAAGNRLILGHSVFDGETTRSAEGGLRAWDAVTLASSRIILLGGEAGSTAGFIDTNGHTVVVAGSIGELASGLGLLKTGAGTLVLNGVQGYTGLTTVEAGVLGGHGAVERLAVENATLAPGESAGLFSVRGDLRFQAGTLAMELGGLARGSGYDALDISGSLSLGDGTVLRLSFIGGFLAQGGQQFQLVDGDTDVFGSFTNVADGTRLLTDDGAGSFVVHYGAGQGLRLTDFQATAPVPEPATWGLMALGLLGVGAAARRRGRA</sequence>
<evidence type="ECO:0000256" key="2">
    <source>
        <dbReference type="SAM" id="SignalP"/>
    </source>
</evidence>
<dbReference type="NCBIfam" id="TIGR02595">
    <property type="entry name" value="PEP_CTERM"/>
    <property type="match status" value="1"/>
</dbReference>
<dbReference type="InterPro" id="IPR013425">
    <property type="entry name" value="Autotrns_rpt"/>
</dbReference>
<gene>
    <name evidence="4" type="ORF">AQPW35_39260</name>
</gene>
<organism evidence="4 5">
    <name type="scientific">Pseudaquabacterium pictum</name>
    <dbReference type="NCBI Taxonomy" id="2315236"/>
    <lineage>
        <taxon>Bacteria</taxon>
        <taxon>Pseudomonadati</taxon>
        <taxon>Pseudomonadota</taxon>
        <taxon>Betaproteobacteria</taxon>
        <taxon>Burkholderiales</taxon>
        <taxon>Sphaerotilaceae</taxon>
        <taxon>Pseudaquabacterium</taxon>
    </lineage>
</organism>
<evidence type="ECO:0000259" key="3">
    <source>
        <dbReference type="Pfam" id="PF07589"/>
    </source>
</evidence>
<keyword evidence="1 2" id="KW-0732">Signal</keyword>
<dbReference type="AlphaFoldDB" id="A0A480AYR4"/>
<dbReference type="Pfam" id="PF12951">
    <property type="entry name" value="PATR"/>
    <property type="match status" value="3"/>
</dbReference>
<feature type="domain" description="Ice-binding protein C-terminal" evidence="3">
    <location>
        <begin position="1153"/>
        <end position="1177"/>
    </location>
</feature>
<dbReference type="NCBIfam" id="TIGR02601">
    <property type="entry name" value="autotrns_rpt"/>
    <property type="match status" value="1"/>
</dbReference>
<evidence type="ECO:0000256" key="1">
    <source>
        <dbReference type="ARBA" id="ARBA00022729"/>
    </source>
</evidence>
<dbReference type="InterPro" id="IPR013424">
    <property type="entry name" value="Ice-binding_C"/>
</dbReference>
<dbReference type="Pfam" id="PF07589">
    <property type="entry name" value="PEP-CTERM"/>
    <property type="match status" value="1"/>
</dbReference>
<keyword evidence="5" id="KW-1185">Reference proteome</keyword>
<proteinExistence type="predicted"/>
<evidence type="ECO:0000313" key="4">
    <source>
        <dbReference type="EMBL" id="GCL64845.1"/>
    </source>
</evidence>
<protein>
    <recommendedName>
        <fullName evidence="3">Ice-binding protein C-terminal domain-containing protein</fullName>
    </recommendedName>
</protein>
<dbReference type="SUPFAM" id="SSF51126">
    <property type="entry name" value="Pectin lyase-like"/>
    <property type="match status" value="1"/>
</dbReference>
<dbReference type="RefSeq" id="WP_137734562.1">
    <property type="nucleotide sequence ID" value="NZ_BJCL01000011.1"/>
</dbReference>
<evidence type="ECO:0000313" key="5">
    <source>
        <dbReference type="Proteomes" id="UP000301751"/>
    </source>
</evidence>
<dbReference type="Proteomes" id="UP000301751">
    <property type="component" value="Unassembled WGS sequence"/>
</dbReference>
<dbReference type="OrthoDB" id="5760545at2"/>
<reference evidence="5" key="1">
    <citation type="submission" date="2019-03" db="EMBL/GenBank/DDBJ databases">
        <title>Aquabacterium pictum sp.nov., the first bacteriochlorophyll a-containing freshwater bacterium in the genus Aquabacterium of the class Betaproteobacteria.</title>
        <authorList>
            <person name="Hirose S."/>
            <person name="Tank M."/>
            <person name="Hara E."/>
            <person name="Tamaki H."/>
            <person name="Takaichi S."/>
            <person name="Haruta S."/>
            <person name="Hanada S."/>
        </authorList>
    </citation>
    <scope>NUCLEOTIDE SEQUENCE [LARGE SCALE GENOMIC DNA]</scope>
    <source>
        <strain evidence="5">W35</strain>
    </source>
</reference>
<dbReference type="EMBL" id="BJCL01000011">
    <property type="protein sequence ID" value="GCL64845.1"/>
    <property type="molecule type" value="Genomic_DNA"/>
</dbReference>
<feature type="chain" id="PRO_5019731942" description="Ice-binding protein C-terminal domain-containing protein" evidence="2">
    <location>
        <begin position="34"/>
        <end position="1180"/>
    </location>
</feature>
<dbReference type="InterPro" id="IPR011050">
    <property type="entry name" value="Pectin_lyase_fold/virulence"/>
</dbReference>
<accession>A0A480AYR4</accession>
<feature type="signal peptide" evidence="2">
    <location>
        <begin position="1"/>
        <end position="33"/>
    </location>
</feature>